<dbReference type="GO" id="GO:0005737">
    <property type="term" value="C:cytoplasm"/>
    <property type="evidence" value="ECO:0007669"/>
    <property type="project" value="UniProtKB-ARBA"/>
</dbReference>
<dbReference type="InterPro" id="IPR018967">
    <property type="entry name" value="FeS-contain_CDGSH-typ"/>
</dbReference>
<dbReference type="Proteomes" id="UP000327000">
    <property type="component" value="Unassembled WGS sequence"/>
</dbReference>
<keyword evidence="8" id="KW-1185">Reference proteome</keyword>
<evidence type="ECO:0000259" key="6">
    <source>
        <dbReference type="SMART" id="SM00704"/>
    </source>
</evidence>
<gene>
    <name evidence="7" type="ORF">FRZ00_30330</name>
</gene>
<dbReference type="Gene3D" id="3.40.5.90">
    <property type="entry name" value="CDGSH iron-sulfur domain, mitoNEET-type"/>
    <property type="match status" value="1"/>
</dbReference>
<organism evidence="7 8">
    <name type="scientific">Streptomyces mobaraensis</name>
    <name type="common">Streptoverticillium mobaraense</name>
    <dbReference type="NCBI Taxonomy" id="35621"/>
    <lineage>
        <taxon>Bacteria</taxon>
        <taxon>Bacillati</taxon>
        <taxon>Actinomycetota</taxon>
        <taxon>Actinomycetes</taxon>
        <taxon>Kitasatosporales</taxon>
        <taxon>Streptomycetaceae</taxon>
        <taxon>Streptomyces</taxon>
    </lineage>
</organism>
<keyword evidence="3" id="KW-0408">Iron</keyword>
<feature type="domain" description="Iron-binding zinc finger CDGSH type" evidence="6">
    <location>
        <begin position="79"/>
        <end position="123"/>
    </location>
</feature>
<dbReference type="GO" id="GO:0046872">
    <property type="term" value="F:metal ion binding"/>
    <property type="evidence" value="ECO:0007669"/>
    <property type="project" value="UniProtKB-KW"/>
</dbReference>
<dbReference type="InterPro" id="IPR042216">
    <property type="entry name" value="MitoNEET_CISD"/>
</dbReference>
<evidence type="ECO:0000256" key="2">
    <source>
        <dbReference type="ARBA" id="ARBA00022723"/>
    </source>
</evidence>
<dbReference type="OrthoDB" id="3855487at2"/>
<evidence type="ECO:0000256" key="4">
    <source>
        <dbReference type="ARBA" id="ARBA00023014"/>
    </source>
</evidence>
<keyword evidence="4" id="KW-0411">Iron-sulfur</keyword>
<comment type="caution">
    <text evidence="7">The sequence shown here is derived from an EMBL/GenBank/DDBJ whole genome shotgun (WGS) entry which is preliminary data.</text>
</comment>
<evidence type="ECO:0000313" key="7">
    <source>
        <dbReference type="EMBL" id="KAB7834299.1"/>
    </source>
</evidence>
<feature type="compositionally biased region" description="Low complexity" evidence="5">
    <location>
        <begin position="13"/>
        <end position="41"/>
    </location>
</feature>
<sequence length="125" mass="13362">MAGTHPDVAGTHPDAAGARPRPAGTRPDPAGAGPDPAGTRPEPARQPPDDARQRPGTDGPAPQPARRVSREPNGPFLVEGPVEVVMEDGSIVRSDRPVVALCTCRRSEEFPWCDTSHRRRRRPPA</sequence>
<reference evidence="7 8" key="1">
    <citation type="journal article" date="2019" name="Microb. Cell Fact.">
        <title>Exploring novel herbicidin analogues by transcriptional regulator overexpression and MS/MS molecular networking.</title>
        <authorList>
            <person name="Shi Y."/>
            <person name="Gu R."/>
            <person name="Li Y."/>
            <person name="Wang X."/>
            <person name="Ren W."/>
            <person name="Li X."/>
            <person name="Wang L."/>
            <person name="Xie Y."/>
            <person name="Hong B."/>
        </authorList>
    </citation>
    <scope>NUCLEOTIDE SEQUENCE [LARGE SCALE GENOMIC DNA]</scope>
    <source>
        <strain evidence="7 8">US-43</strain>
    </source>
</reference>
<dbReference type="Pfam" id="PF09360">
    <property type="entry name" value="zf-CDGSH"/>
    <property type="match status" value="1"/>
</dbReference>
<evidence type="ECO:0000256" key="3">
    <source>
        <dbReference type="ARBA" id="ARBA00023004"/>
    </source>
</evidence>
<dbReference type="SMART" id="SM00704">
    <property type="entry name" value="ZnF_CDGSH"/>
    <property type="match status" value="1"/>
</dbReference>
<dbReference type="AlphaFoldDB" id="A0A5N5W128"/>
<accession>A0A5N5W128</accession>
<feature type="region of interest" description="Disordered" evidence="5">
    <location>
        <begin position="1"/>
        <end position="80"/>
    </location>
</feature>
<name>A0A5N5W128_STRMB</name>
<keyword evidence="1" id="KW-0001">2Fe-2S</keyword>
<evidence type="ECO:0000256" key="1">
    <source>
        <dbReference type="ARBA" id="ARBA00022714"/>
    </source>
</evidence>
<keyword evidence="2" id="KW-0479">Metal-binding</keyword>
<dbReference type="GO" id="GO:0051537">
    <property type="term" value="F:2 iron, 2 sulfur cluster binding"/>
    <property type="evidence" value="ECO:0007669"/>
    <property type="project" value="UniProtKB-KW"/>
</dbReference>
<protein>
    <recommendedName>
        <fullName evidence="6">Iron-binding zinc finger CDGSH type domain-containing protein</fullName>
    </recommendedName>
</protein>
<proteinExistence type="predicted"/>
<evidence type="ECO:0000256" key="5">
    <source>
        <dbReference type="SAM" id="MobiDB-lite"/>
    </source>
</evidence>
<dbReference type="EMBL" id="VOKX01000116">
    <property type="protein sequence ID" value="KAB7834299.1"/>
    <property type="molecule type" value="Genomic_DNA"/>
</dbReference>
<evidence type="ECO:0000313" key="8">
    <source>
        <dbReference type="Proteomes" id="UP000327000"/>
    </source>
</evidence>